<dbReference type="SUPFAM" id="SSF52141">
    <property type="entry name" value="Uracil-DNA glycosylase-like"/>
    <property type="match status" value="1"/>
</dbReference>
<dbReference type="PANTHER" id="PTHR33693:SF1">
    <property type="entry name" value="TYPE-4 URACIL-DNA GLYCOSYLASE"/>
    <property type="match status" value="1"/>
</dbReference>
<dbReference type="SMART" id="SM00987">
    <property type="entry name" value="UreE_C"/>
    <property type="match status" value="1"/>
</dbReference>
<keyword evidence="4" id="KW-0378">Hydrolase</keyword>
<evidence type="ECO:0000256" key="2">
    <source>
        <dbReference type="ARBA" id="ARBA00022723"/>
    </source>
</evidence>
<name>A0A7T6AQF7_9BACT</name>
<organism evidence="10 11">
    <name type="scientific">Desulfobulbus oligotrophicus</name>
    <dbReference type="NCBI Taxonomy" id="1909699"/>
    <lineage>
        <taxon>Bacteria</taxon>
        <taxon>Pseudomonadati</taxon>
        <taxon>Thermodesulfobacteriota</taxon>
        <taxon>Desulfobulbia</taxon>
        <taxon>Desulfobulbales</taxon>
        <taxon>Desulfobulbaceae</taxon>
        <taxon>Desulfobulbus</taxon>
    </lineage>
</organism>
<evidence type="ECO:0000256" key="4">
    <source>
        <dbReference type="ARBA" id="ARBA00022801"/>
    </source>
</evidence>
<feature type="compositionally biased region" description="Basic and acidic residues" evidence="8">
    <location>
        <begin position="1"/>
        <end position="16"/>
    </location>
</feature>
<dbReference type="GO" id="GO:0006281">
    <property type="term" value="P:DNA repair"/>
    <property type="evidence" value="ECO:0007669"/>
    <property type="project" value="UniProtKB-KW"/>
</dbReference>
<dbReference type="SMART" id="SM00986">
    <property type="entry name" value="UDG"/>
    <property type="match status" value="1"/>
</dbReference>
<evidence type="ECO:0000256" key="7">
    <source>
        <dbReference type="ARBA" id="ARBA00023204"/>
    </source>
</evidence>
<dbReference type="PANTHER" id="PTHR33693">
    <property type="entry name" value="TYPE-5 URACIL-DNA GLYCOSYLASE"/>
    <property type="match status" value="1"/>
</dbReference>
<keyword evidence="6" id="KW-0411">Iron-sulfur</keyword>
<evidence type="ECO:0000256" key="5">
    <source>
        <dbReference type="ARBA" id="ARBA00023004"/>
    </source>
</evidence>
<evidence type="ECO:0000256" key="8">
    <source>
        <dbReference type="SAM" id="MobiDB-lite"/>
    </source>
</evidence>
<feature type="compositionally biased region" description="Basic and acidic residues" evidence="8">
    <location>
        <begin position="63"/>
        <end position="76"/>
    </location>
</feature>
<feature type="domain" description="Uracil-DNA glycosylase-like" evidence="9">
    <location>
        <begin position="128"/>
        <end position="278"/>
    </location>
</feature>
<evidence type="ECO:0000256" key="6">
    <source>
        <dbReference type="ARBA" id="ARBA00023014"/>
    </source>
</evidence>
<dbReference type="GO" id="GO:0051539">
    <property type="term" value="F:4 iron, 4 sulfur cluster binding"/>
    <property type="evidence" value="ECO:0007669"/>
    <property type="project" value="UniProtKB-KW"/>
</dbReference>
<reference evidence="10 11" key="1">
    <citation type="submission" date="2020-05" db="EMBL/GenBank/DDBJ databases">
        <title>Complete genome of Desulfobulbus oligotrophicus.</title>
        <authorList>
            <person name="Podar M."/>
        </authorList>
    </citation>
    <scope>NUCLEOTIDE SEQUENCE [LARGE SCALE GENOMIC DNA]</scope>
    <source>
        <strain evidence="10 11">Prop6</strain>
    </source>
</reference>
<evidence type="ECO:0000259" key="9">
    <source>
        <dbReference type="SMART" id="SM00986"/>
    </source>
</evidence>
<evidence type="ECO:0000313" key="10">
    <source>
        <dbReference type="EMBL" id="QQG65512.1"/>
    </source>
</evidence>
<sequence length="287" mass="31533">MKEKPQEYADTEDRSGKGPVQTVTAADVDVNMLAVVAKGLRDTLRYHQLMGIETYPLSPALRQLHDPGKQSRRGTDKGIGTPDRVKIPPVVASGPEKSEVDTRLHLLQKELEACRLCSLSGSRQGIVPGRGQAGASLCVVGDYSLQEGSFSEATLFSADEDIMLWNMMKAIGLTPGAVYVTNVLKCCPNTSVQPSEQNLLLCRQHLFQEIAMVQPKVLCAMGEQAAHALIDTKASLFGLRGRLHSYRNDRSIQVMVTLHPRLLLKNASLKKAAWQDLQMVSRLLQTM</sequence>
<dbReference type="EMBL" id="CP054140">
    <property type="protein sequence ID" value="QQG65512.1"/>
    <property type="molecule type" value="Genomic_DNA"/>
</dbReference>
<dbReference type="Proteomes" id="UP000596092">
    <property type="component" value="Chromosome"/>
</dbReference>
<dbReference type="InterPro" id="IPR005122">
    <property type="entry name" value="Uracil-DNA_glycosylase-like"/>
</dbReference>
<evidence type="ECO:0000256" key="3">
    <source>
        <dbReference type="ARBA" id="ARBA00022763"/>
    </source>
</evidence>
<dbReference type="InterPro" id="IPR036895">
    <property type="entry name" value="Uracil-DNA_glycosylase-like_sf"/>
</dbReference>
<dbReference type="KEGG" id="dog:HP555_06345"/>
<keyword evidence="2" id="KW-0479">Metal-binding</keyword>
<keyword evidence="11" id="KW-1185">Reference proteome</keyword>
<accession>A0A7T6AQF7</accession>
<evidence type="ECO:0000313" key="11">
    <source>
        <dbReference type="Proteomes" id="UP000596092"/>
    </source>
</evidence>
<feature type="region of interest" description="Disordered" evidence="8">
    <location>
        <begin position="1"/>
        <end position="22"/>
    </location>
</feature>
<gene>
    <name evidence="10" type="ORF">HP555_06345</name>
</gene>
<keyword evidence="3" id="KW-0227">DNA damage</keyword>
<dbReference type="RefSeq" id="WP_199264333.1">
    <property type="nucleotide sequence ID" value="NZ_CP054140.1"/>
</dbReference>
<keyword evidence="1" id="KW-0004">4Fe-4S</keyword>
<dbReference type="InterPro" id="IPR051536">
    <property type="entry name" value="UDG_Type-4/5"/>
</dbReference>
<keyword evidence="5" id="KW-0408">Iron</keyword>
<dbReference type="CDD" id="cd10030">
    <property type="entry name" value="UDG-F4_TTUDGA_SPO1dp_like"/>
    <property type="match status" value="1"/>
</dbReference>
<evidence type="ECO:0000256" key="1">
    <source>
        <dbReference type="ARBA" id="ARBA00022485"/>
    </source>
</evidence>
<dbReference type="AlphaFoldDB" id="A0A7T6AQF7"/>
<dbReference type="GO" id="GO:0046872">
    <property type="term" value="F:metal ion binding"/>
    <property type="evidence" value="ECO:0007669"/>
    <property type="project" value="UniProtKB-KW"/>
</dbReference>
<keyword evidence="7" id="KW-0234">DNA repair</keyword>
<dbReference type="GO" id="GO:0097506">
    <property type="term" value="F:deaminated base DNA N-glycosylase activity"/>
    <property type="evidence" value="ECO:0007669"/>
    <property type="project" value="UniProtKB-ARBA"/>
</dbReference>
<dbReference type="Gene3D" id="3.40.470.10">
    <property type="entry name" value="Uracil-DNA glycosylase-like domain"/>
    <property type="match status" value="1"/>
</dbReference>
<feature type="region of interest" description="Disordered" evidence="8">
    <location>
        <begin position="61"/>
        <end position="85"/>
    </location>
</feature>
<protein>
    <submittedName>
        <fullName evidence="10">Uracil-DNA glycosylase</fullName>
    </submittedName>
</protein>
<proteinExistence type="predicted"/>
<dbReference type="Pfam" id="PF03167">
    <property type="entry name" value="UDG"/>
    <property type="match status" value="1"/>
</dbReference>